<feature type="region of interest" description="Disordered" evidence="1">
    <location>
        <begin position="46"/>
        <end position="66"/>
    </location>
</feature>
<dbReference type="EMBL" id="CP144105">
    <property type="protein sequence ID" value="WWC91389.1"/>
    <property type="molecule type" value="Genomic_DNA"/>
</dbReference>
<protein>
    <recommendedName>
        <fullName evidence="4">GDP/GTP exchange factor Sec2 N-terminal domain-containing protein</fullName>
    </recommendedName>
</protein>
<organism evidence="2 3">
    <name type="scientific">Kwoniella dendrophila CBS 6074</name>
    <dbReference type="NCBI Taxonomy" id="1295534"/>
    <lineage>
        <taxon>Eukaryota</taxon>
        <taxon>Fungi</taxon>
        <taxon>Dikarya</taxon>
        <taxon>Basidiomycota</taxon>
        <taxon>Agaricomycotina</taxon>
        <taxon>Tremellomycetes</taxon>
        <taxon>Tremellales</taxon>
        <taxon>Cryptococcaceae</taxon>
        <taxon>Kwoniella</taxon>
    </lineage>
</organism>
<reference evidence="2 3" key="1">
    <citation type="submission" date="2024-01" db="EMBL/GenBank/DDBJ databases">
        <title>Comparative genomics of Cryptococcus and Kwoniella reveals pathogenesis evolution and contrasting modes of karyotype evolution via chromosome fusion or intercentromeric recombination.</title>
        <authorList>
            <person name="Coelho M.A."/>
            <person name="David-Palma M."/>
            <person name="Shea T."/>
            <person name="Bowers K."/>
            <person name="McGinley-Smith S."/>
            <person name="Mohammad A.W."/>
            <person name="Gnirke A."/>
            <person name="Yurkov A.M."/>
            <person name="Nowrousian M."/>
            <person name="Sun S."/>
            <person name="Cuomo C.A."/>
            <person name="Heitman J."/>
        </authorList>
    </citation>
    <scope>NUCLEOTIDE SEQUENCE [LARGE SCALE GENOMIC DNA]</scope>
    <source>
        <strain evidence="2 3">CBS 6074</strain>
    </source>
</reference>
<name>A0AAX4K2Q6_9TREE</name>
<evidence type="ECO:0000313" key="2">
    <source>
        <dbReference type="EMBL" id="WWC91389.1"/>
    </source>
</evidence>
<gene>
    <name evidence="2" type="ORF">L201_006333</name>
</gene>
<feature type="compositionally biased region" description="Polar residues" evidence="1">
    <location>
        <begin position="46"/>
        <end position="58"/>
    </location>
</feature>
<sequence>MSTNWSEMSVGELRRELSSARTTVTELREKEEQAFADVDAAIDSAMESSRAQSENPSNEEFAMERRRREANALKLKYEISIAESNKKQVEIRERIEALKAGSSGNSNN</sequence>
<evidence type="ECO:0000313" key="3">
    <source>
        <dbReference type="Proteomes" id="UP001355207"/>
    </source>
</evidence>
<dbReference type="Proteomes" id="UP001355207">
    <property type="component" value="Chromosome 8"/>
</dbReference>
<evidence type="ECO:0000256" key="1">
    <source>
        <dbReference type="SAM" id="MobiDB-lite"/>
    </source>
</evidence>
<dbReference type="AlphaFoldDB" id="A0AAX4K2Q6"/>
<evidence type="ECO:0008006" key="4">
    <source>
        <dbReference type="Google" id="ProtNLM"/>
    </source>
</evidence>
<dbReference type="RefSeq" id="XP_066078151.1">
    <property type="nucleotide sequence ID" value="XM_066222054.1"/>
</dbReference>
<proteinExistence type="predicted"/>
<keyword evidence="3" id="KW-1185">Reference proteome</keyword>
<dbReference type="GeneID" id="91097002"/>
<accession>A0AAX4K2Q6</accession>